<name>A0A485BVR0_RAOTE</name>
<sequence length="82" mass="9165">MAVALAQGEDQRGDVFGQLVLKNAIVGEQHLRYARDACRLLCDRTAIFARHQQRNLAAQLAGGAHRVKGHRVELVIIMFNKE</sequence>
<dbReference type="Proteomes" id="UP000332594">
    <property type="component" value="Unassembled WGS sequence"/>
</dbReference>
<dbReference type="AlphaFoldDB" id="A0A485BVR0"/>
<accession>A0A485BVR0</accession>
<gene>
    <name evidence="1" type="ORF">NCTC13038_03804</name>
</gene>
<dbReference type="EMBL" id="CAADJG010000002">
    <property type="protein sequence ID" value="VFS77927.1"/>
    <property type="molecule type" value="Genomic_DNA"/>
</dbReference>
<protein>
    <submittedName>
        <fullName evidence="1">Uncharacterized protein</fullName>
    </submittedName>
</protein>
<evidence type="ECO:0000313" key="2">
    <source>
        <dbReference type="Proteomes" id="UP000332594"/>
    </source>
</evidence>
<organism evidence="1 2">
    <name type="scientific">Raoultella terrigena</name>
    <name type="common">Klebsiella terrigena</name>
    <dbReference type="NCBI Taxonomy" id="577"/>
    <lineage>
        <taxon>Bacteria</taxon>
        <taxon>Pseudomonadati</taxon>
        <taxon>Pseudomonadota</taxon>
        <taxon>Gammaproteobacteria</taxon>
        <taxon>Enterobacterales</taxon>
        <taxon>Enterobacteriaceae</taxon>
        <taxon>Klebsiella/Raoultella group</taxon>
        <taxon>Raoultella</taxon>
    </lineage>
</organism>
<reference evidence="1 2" key="1">
    <citation type="submission" date="2019-03" db="EMBL/GenBank/DDBJ databases">
        <authorList>
            <consortium name="Pathogen Informatics"/>
        </authorList>
    </citation>
    <scope>NUCLEOTIDE SEQUENCE [LARGE SCALE GENOMIC DNA]</scope>
    <source>
        <strain evidence="1 2">NCTC13038</strain>
    </source>
</reference>
<proteinExistence type="predicted"/>
<evidence type="ECO:0000313" key="1">
    <source>
        <dbReference type="EMBL" id="VFS77927.1"/>
    </source>
</evidence>